<dbReference type="GO" id="GO:0016491">
    <property type="term" value="F:oxidoreductase activity"/>
    <property type="evidence" value="ECO:0007669"/>
    <property type="project" value="UniProtKB-KW"/>
</dbReference>
<keyword evidence="1" id="KW-1133">Transmembrane helix</keyword>
<evidence type="ECO:0000313" key="2">
    <source>
        <dbReference type="EMBL" id="AGE93664.1"/>
    </source>
</evidence>
<dbReference type="PANTHER" id="PTHR33269">
    <property type="entry name" value="NADH-UBIQUINONE OXIDOREDUCTASE CHAIN 6"/>
    <property type="match status" value="1"/>
</dbReference>
<dbReference type="GO" id="GO:0008137">
    <property type="term" value="F:NADH dehydrogenase (ubiquinone) activity"/>
    <property type="evidence" value="ECO:0007669"/>
    <property type="project" value="UniProtKB-UniRule"/>
</dbReference>
<comment type="similarity">
    <text evidence="1">Belongs to the complex I subunit 6 family.</text>
</comment>
<reference evidence="2" key="1">
    <citation type="journal article" date="2009" name="BMC Evol. Biol.">
        <title>Phylogenomic analyses predict sistergroup relationship of nucleariids and fungi and paraphyly of zygomycetes with significant support.</title>
        <authorList>
            <person name="Liu Y."/>
            <person name="Steenkamp E.T."/>
            <person name="Brinkmann H."/>
            <person name="Forget L."/>
            <person name="Philippe H."/>
            <person name="Lang B.F."/>
        </authorList>
    </citation>
    <scope>NUCLEOTIDE SEQUENCE</scope>
    <source>
        <strain evidence="2">CCAP 1552/2</strain>
    </source>
</reference>
<feature type="transmembrane region" description="Helical" evidence="1">
    <location>
        <begin position="151"/>
        <end position="173"/>
    </location>
</feature>
<keyword evidence="2" id="KW-0560">Oxidoreductase</keyword>
<organism evidence="2">
    <name type="scientific">Nuclearia simplex</name>
    <dbReference type="NCBI Taxonomy" id="154970"/>
    <lineage>
        <taxon>Eukaryota</taxon>
        <taxon>Rotosphaerida</taxon>
        <taxon>Nucleariidae</taxon>
        <taxon>Nuclearia</taxon>
    </lineage>
</organism>
<name>M1K4V4_9EUKA</name>
<geneLocation type="mitochondrion" evidence="2"/>
<sequence length="204" mass="23665">MINLLIIGCTLIVIRAKNPVHSLFSLILVFLNTAILLIQSGIEYIGIFIIIVYIGAIAILFLFVIMMLNMKLLLHQAQKQGGLNFENTLRYLPMLFFITLLFYQFLHWQKAEGDFQYFFDNPLAFLNYFDLISQSEQSIVVIGKVLYTHQFFYFLLCGIVLLLGMYGAIILTFSPVKSIHLQNIYQQNSRLLNNNKFHYEPFSS</sequence>
<dbReference type="EMBL" id="KC573039">
    <property type="protein sequence ID" value="AGE93664.1"/>
    <property type="molecule type" value="Genomic_DNA"/>
</dbReference>
<dbReference type="Gene3D" id="1.20.120.1200">
    <property type="entry name" value="NADH-ubiquinone/plastoquinone oxidoreductase chain 6, subunit NuoJ"/>
    <property type="match status" value="1"/>
</dbReference>
<accession>M1K4V4</accession>
<keyword evidence="1" id="KW-0830">Ubiquinone</keyword>
<gene>
    <name evidence="2" type="primary">nad6</name>
</gene>
<feature type="transmembrane region" description="Helical" evidence="1">
    <location>
        <begin position="89"/>
        <end position="106"/>
    </location>
</feature>
<keyword evidence="1" id="KW-1278">Translocase</keyword>
<comment type="function">
    <text evidence="1">Core subunit of the mitochondrial membrane respiratory chain NADH dehydrogenase (Complex I) which catalyzes electron transfer from NADH through the respiratory chain, using ubiquinone as an electron acceptor. Essential for the catalytic activity and assembly of complex I.</text>
</comment>
<dbReference type="InterPro" id="IPR042106">
    <property type="entry name" value="Nuo/plastoQ_OxRdtase_6_NuoJ"/>
</dbReference>
<proteinExistence type="inferred from homology"/>
<keyword evidence="1" id="KW-0812">Transmembrane</keyword>
<keyword evidence="1" id="KW-0249">Electron transport</keyword>
<dbReference type="InterPro" id="IPR001457">
    <property type="entry name" value="NADH_UbQ/plastoQ_OxRdtase_su6"/>
</dbReference>
<keyword evidence="1" id="KW-0472">Membrane</keyword>
<dbReference type="EC" id="7.1.1.2" evidence="1"/>
<keyword evidence="1" id="KW-0679">Respiratory chain</keyword>
<feature type="transmembrane region" description="Helical" evidence="1">
    <location>
        <begin position="20"/>
        <end position="38"/>
    </location>
</feature>
<dbReference type="GO" id="GO:0031966">
    <property type="term" value="C:mitochondrial membrane"/>
    <property type="evidence" value="ECO:0007669"/>
    <property type="project" value="UniProtKB-SubCell"/>
</dbReference>
<keyword evidence="1" id="KW-0520">NAD</keyword>
<comment type="catalytic activity">
    <reaction evidence="1">
        <text>a ubiquinone + NADH + 5 H(+)(in) = a ubiquinol + NAD(+) + 4 H(+)(out)</text>
        <dbReference type="Rhea" id="RHEA:29091"/>
        <dbReference type="Rhea" id="RHEA-COMP:9565"/>
        <dbReference type="Rhea" id="RHEA-COMP:9566"/>
        <dbReference type="ChEBI" id="CHEBI:15378"/>
        <dbReference type="ChEBI" id="CHEBI:16389"/>
        <dbReference type="ChEBI" id="CHEBI:17976"/>
        <dbReference type="ChEBI" id="CHEBI:57540"/>
        <dbReference type="ChEBI" id="CHEBI:57945"/>
        <dbReference type="EC" id="7.1.1.2"/>
    </reaction>
</comment>
<comment type="subcellular location">
    <subcellularLocation>
        <location evidence="1">Mitochondrion membrane</location>
        <topology evidence="1">Multi-pass membrane protein</topology>
    </subcellularLocation>
</comment>
<keyword evidence="1" id="KW-0813">Transport</keyword>
<dbReference type="AlphaFoldDB" id="M1K4V4"/>
<dbReference type="Pfam" id="PF00499">
    <property type="entry name" value="Oxidored_q3"/>
    <property type="match status" value="1"/>
</dbReference>
<reference evidence="2" key="2">
    <citation type="submission" date="2012-12" db="EMBL/GenBank/DDBJ databases">
        <authorList>
            <person name="Lang B.F."/>
        </authorList>
    </citation>
    <scope>NUCLEOTIDE SEQUENCE</scope>
    <source>
        <strain evidence="2">CCAP 1552/2</strain>
    </source>
</reference>
<dbReference type="PANTHER" id="PTHR33269:SF17">
    <property type="entry name" value="NADH-UBIQUINONE OXIDOREDUCTASE CHAIN 6"/>
    <property type="match status" value="1"/>
</dbReference>
<evidence type="ECO:0000256" key="1">
    <source>
        <dbReference type="RuleBase" id="RU004430"/>
    </source>
</evidence>
<protein>
    <recommendedName>
        <fullName evidence="1">NADH-ubiquinone oxidoreductase chain 6</fullName>
        <ecNumber evidence="1">7.1.1.2</ecNumber>
    </recommendedName>
</protein>
<keyword evidence="1 2" id="KW-0496">Mitochondrion</keyword>
<feature type="transmembrane region" description="Helical" evidence="1">
    <location>
        <begin position="44"/>
        <end position="68"/>
    </location>
</feature>